<dbReference type="EMBL" id="JACGXA010000001">
    <property type="protein sequence ID" value="MBA8803844.1"/>
    <property type="molecule type" value="Genomic_DNA"/>
</dbReference>
<organism evidence="1 2">
    <name type="scientific">Nocardioides ginsengisegetis</name>
    <dbReference type="NCBI Taxonomy" id="661491"/>
    <lineage>
        <taxon>Bacteria</taxon>
        <taxon>Bacillati</taxon>
        <taxon>Actinomycetota</taxon>
        <taxon>Actinomycetes</taxon>
        <taxon>Propionibacteriales</taxon>
        <taxon>Nocardioidaceae</taxon>
        <taxon>Nocardioides</taxon>
    </lineage>
</organism>
<evidence type="ECO:0000313" key="1">
    <source>
        <dbReference type="EMBL" id="MBA8803844.1"/>
    </source>
</evidence>
<name>A0A7W3J0G6_9ACTN</name>
<accession>A0A7W3J0G6</accession>
<dbReference type="Proteomes" id="UP000580910">
    <property type="component" value="Unassembled WGS sequence"/>
</dbReference>
<proteinExistence type="predicted"/>
<comment type="caution">
    <text evidence="1">The sequence shown here is derived from an EMBL/GenBank/DDBJ whole genome shotgun (WGS) entry which is preliminary data.</text>
</comment>
<dbReference type="RefSeq" id="WP_182539019.1">
    <property type="nucleotide sequence ID" value="NZ_JACGXA010000001.1"/>
</dbReference>
<reference evidence="1 2" key="1">
    <citation type="submission" date="2020-07" db="EMBL/GenBank/DDBJ databases">
        <title>Sequencing the genomes of 1000 actinobacteria strains.</title>
        <authorList>
            <person name="Klenk H.-P."/>
        </authorList>
    </citation>
    <scope>NUCLEOTIDE SEQUENCE [LARGE SCALE GENOMIC DNA]</scope>
    <source>
        <strain evidence="1 2">DSM 21349</strain>
    </source>
</reference>
<dbReference type="AlphaFoldDB" id="A0A7W3J0G6"/>
<sequence>MPLLLKFLLPAIAGGLTASVTMYGVVYSQTKAPSTNPASQPIMVYGDQS</sequence>
<evidence type="ECO:0000313" key="2">
    <source>
        <dbReference type="Proteomes" id="UP000580910"/>
    </source>
</evidence>
<protein>
    <submittedName>
        <fullName evidence="1">Uncharacterized protein</fullName>
    </submittedName>
</protein>
<gene>
    <name evidence="1" type="ORF">FB382_002135</name>
</gene>
<keyword evidence="2" id="KW-1185">Reference proteome</keyword>